<keyword evidence="1" id="KW-0812">Transmembrane</keyword>
<dbReference type="Gene3D" id="3.60.21.10">
    <property type="match status" value="1"/>
</dbReference>
<name>A0A7J2U298_9CREN</name>
<evidence type="ECO:0000259" key="2">
    <source>
        <dbReference type="Pfam" id="PF00149"/>
    </source>
</evidence>
<feature type="transmembrane region" description="Helical" evidence="1">
    <location>
        <begin position="6"/>
        <end position="25"/>
    </location>
</feature>
<feature type="domain" description="Calcineurin-like phosphoesterase" evidence="2">
    <location>
        <begin position="48"/>
        <end position="210"/>
    </location>
</feature>
<dbReference type="SUPFAM" id="SSF56300">
    <property type="entry name" value="Metallo-dependent phosphatases"/>
    <property type="match status" value="1"/>
</dbReference>
<dbReference type="AlphaFoldDB" id="A0A7J2U298"/>
<accession>A0A7J2U298</accession>
<dbReference type="InterPro" id="IPR029052">
    <property type="entry name" value="Metallo-depent_PP-like"/>
</dbReference>
<dbReference type="Pfam" id="PF00149">
    <property type="entry name" value="Metallophos"/>
    <property type="match status" value="1"/>
</dbReference>
<dbReference type="InterPro" id="IPR004843">
    <property type="entry name" value="Calcineurin-like_PHP"/>
</dbReference>
<keyword evidence="1" id="KW-0472">Membrane</keyword>
<evidence type="ECO:0000256" key="1">
    <source>
        <dbReference type="SAM" id="Phobius"/>
    </source>
</evidence>
<organism evidence="3">
    <name type="scientific">Ignisphaera aggregans</name>
    <dbReference type="NCBI Taxonomy" id="334771"/>
    <lineage>
        <taxon>Archaea</taxon>
        <taxon>Thermoproteota</taxon>
        <taxon>Thermoprotei</taxon>
        <taxon>Desulfurococcales</taxon>
        <taxon>Desulfurococcaceae</taxon>
        <taxon>Ignisphaera</taxon>
    </lineage>
</organism>
<comment type="caution">
    <text evidence="3">The sequence shown here is derived from an EMBL/GenBank/DDBJ whole genome shotgun (WGS) entry which is preliminary data.</text>
</comment>
<reference evidence="3" key="1">
    <citation type="journal article" date="2020" name="mSystems">
        <title>Genome- and Community-Level Interaction Insights into Carbon Utilization and Element Cycling Functions of Hydrothermarchaeota in Hydrothermal Sediment.</title>
        <authorList>
            <person name="Zhou Z."/>
            <person name="Liu Y."/>
            <person name="Xu W."/>
            <person name="Pan J."/>
            <person name="Luo Z.H."/>
            <person name="Li M."/>
        </authorList>
    </citation>
    <scope>NUCLEOTIDE SEQUENCE [LARGE SCALE GENOMIC DNA]</scope>
    <source>
        <strain evidence="3">SpSt-125</strain>
    </source>
</reference>
<evidence type="ECO:0000313" key="3">
    <source>
        <dbReference type="EMBL" id="HEM66826.1"/>
    </source>
</evidence>
<keyword evidence="1" id="KW-1133">Transmembrane helix</keyword>
<gene>
    <name evidence="3" type="ORF">ENO26_04555</name>
</gene>
<protein>
    <recommendedName>
        <fullName evidence="2">Calcineurin-like phosphoesterase domain-containing protein</fullName>
    </recommendedName>
</protein>
<dbReference type="EMBL" id="DSEU01000030">
    <property type="protein sequence ID" value="HEM66826.1"/>
    <property type="molecule type" value="Genomic_DNA"/>
</dbReference>
<proteinExistence type="predicted"/>
<sequence length="255" mass="28850">MHPQYMLIILATALYTLALFAYTFYNFPWLLSKKKPTVYQVTLRKSDLPIVIVSDLHVGSSRSSYKYFLALLKAVKPTTLVIAGDLIDEKMLVSEKMLKLLKIFSLYAKNVFYTPSTSNHDTAPQPILISLEEDRKRVAIASPILRLCIEGCFSCIYITHGDHASRNGILAHFLETISQKLLLKPFIGGVLRRTLGVNSEDWVIYGHSHKAYFSSFWRSINTGCWVSRTHESMQMALALAICRSSNIDAKLLKLS</sequence>
<dbReference type="GO" id="GO:0016787">
    <property type="term" value="F:hydrolase activity"/>
    <property type="evidence" value="ECO:0007669"/>
    <property type="project" value="InterPro"/>
</dbReference>